<name>C6HD53_AJECH</name>
<organism evidence="1 2">
    <name type="scientific">Ajellomyces capsulatus (strain H143)</name>
    <name type="common">Darling's disease fungus</name>
    <name type="synonym">Histoplasma capsulatum</name>
    <dbReference type="NCBI Taxonomy" id="544712"/>
    <lineage>
        <taxon>Eukaryota</taxon>
        <taxon>Fungi</taxon>
        <taxon>Dikarya</taxon>
        <taxon>Ascomycota</taxon>
        <taxon>Pezizomycotina</taxon>
        <taxon>Eurotiomycetes</taxon>
        <taxon>Eurotiomycetidae</taxon>
        <taxon>Onygenales</taxon>
        <taxon>Ajellomycetaceae</taxon>
        <taxon>Histoplasma</taxon>
    </lineage>
</organism>
<dbReference type="EMBL" id="GG692423">
    <property type="protein sequence ID" value="EER41487.1"/>
    <property type="molecule type" value="Genomic_DNA"/>
</dbReference>
<dbReference type="HOGENOM" id="CLU_112953_0_0_1"/>
<dbReference type="VEuPathDB" id="FungiDB:HCDG_04134"/>
<reference evidence="2" key="1">
    <citation type="submission" date="2009-05" db="EMBL/GenBank/DDBJ databases">
        <title>The genome sequence of Ajellomyces capsulatus strain H143.</title>
        <authorList>
            <person name="Champion M."/>
            <person name="Cuomo C.A."/>
            <person name="Ma L.-J."/>
            <person name="Henn M.R."/>
            <person name="Sil A."/>
            <person name="Goldman B."/>
            <person name="Young S.K."/>
            <person name="Kodira C.D."/>
            <person name="Zeng Q."/>
            <person name="Koehrsen M."/>
            <person name="Alvarado L."/>
            <person name="Berlin A.M."/>
            <person name="Borenstein D."/>
            <person name="Chen Z."/>
            <person name="Engels R."/>
            <person name="Freedman E."/>
            <person name="Gellesch M."/>
            <person name="Goldberg J."/>
            <person name="Griggs A."/>
            <person name="Gujja S."/>
            <person name="Heiman D.I."/>
            <person name="Hepburn T.A."/>
            <person name="Howarth C."/>
            <person name="Jen D."/>
            <person name="Larson L."/>
            <person name="Lewis B."/>
            <person name="Mehta T."/>
            <person name="Park D."/>
            <person name="Pearson M."/>
            <person name="Roberts A."/>
            <person name="Saif S."/>
            <person name="Shea T.D."/>
            <person name="Shenoy N."/>
            <person name="Sisk P."/>
            <person name="Stolte C."/>
            <person name="Sykes S."/>
            <person name="Walk T."/>
            <person name="White J."/>
            <person name="Yandava C."/>
            <person name="Klein B."/>
            <person name="McEwen J.G."/>
            <person name="Puccia R."/>
            <person name="Goldman G.H."/>
            <person name="Felipe M.S."/>
            <person name="Nino-Vega G."/>
            <person name="San-Blas G."/>
            <person name="Taylor J.W."/>
            <person name="Mendoza L."/>
            <person name="Galagan J.E."/>
            <person name="Nusbaum C."/>
            <person name="Birren B.W."/>
        </authorList>
    </citation>
    <scope>NUCLEOTIDE SEQUENCE [LARGE SCALE GENOMIC DNA]</scope>
    <source>
        <strain evidence="2">H143</strain>
    </source>
</reference>
<gene>
    <name evidence="1" type="ORF">HCDG_04134</name>
</gene>
<sequence>MVALLQTEHSSWSIECLDLHTRASNVSATTQSLYAVFSHSAWDHTGGRSGTVDHLFAGLDLERYIVNRLLGPKRKRHQNFKQVVRFVYAYGDSYFFDGLRKDLSQWKDPGGMLNNNPDASIPEGGQHLDDQSKCKSIVFHNRMEVSHVFPPPTTRRIPIHGKTNFMLQQGCHLLELTCSSLMILILRIESAAVSAHWIIQNATNILGQQPCC</sequence>
<evidence type="ECO:0000313" key="2">
    <source>
        <dbReference type="Proteomes" id="UP000002624"/>
    </source>
</evidence>
<dbReference type="Proteomes" id="UP000002624">
    <property type="component" value="Unassembled WGS sequence"/>
</dbReference>
<accession>C6HD53</accession>
<dbReference type="OrthoDB" id="10342440at2759"/>
<dbReference type="AlphaFoldDB" id="C6HD53"/>
<dbReference type="OMA" id="ILGQQPC"/>
<evidence type="ECO:0000313" key="1">
    <source>
        <dbReference type="EMBL" id="EER41487.1"/>
    </source>
</evidence>
<proteinExistence type="predicted"/>
<protein>
    <submittedName>
        <fullName evidence="1">Uncharacterized protein</fullName>
    </submittedName>
</protein>